<dbReference type="AlphaFoldDB" id="A0A0P8Z7Z0"/>
<dbReference type="OrthoDB" id="72963at2"/>
<gene>
    <name evidence="2" type="ORF">AN403_5619</name>
</gene>
<evidence type="ECO:0000259" key="1">
    <source>
        <dbReference type="SMART" id="SM00894"/>
    </source>
</evidence>
<dbReference type="EMBL" id="LJXB01000052">
    <property type="protein sequence ID" value="KPU61565.1"/>
    <property type="molecule type" value="Genomic_DNA"/>
</dbReference>
<evidence type="ECO:0000313" key="3">
    <source>
        <dbReference type="Proteomes" id="UP000050349"/>
    </source>
</evidence>
<dbReference type="Pfam" id="PF05901">
    <property type="entry name" value="Excalibur"/>
    <property type="match status" value="1"/>
</dbReference>
<reference evidence="2 3" key="1">
    <citation type="submission" date="2015-09" db="EMBL/GenBank/DDBJ databases">
        <authorList>
            <person name="Jackson K.R."/>
            <person name="Lunt B.L."/>
            <person name="Fisher J.N.B."/>
            <person name="Gardner A.V."/>
            <person name="Bailey M.E."/>
            <person name="Deus L.M."/>
            <person name="Earl A.S."/>
            <person name="Gibby P.D."/>
            <person name="Hartmann K.A."/>
            <person name="Liu J.E."/>
            <person name="Manci A.M."/>
            <person name="Nielsen D.A."/>
            <person name="Solomon M.B."/>
            <person name="Breakwell D.P."/>
            <person name="Burnett S.H."/>
            <person name="Grose J.H."/>
        </authorList>
    </citation>
    <scope>NUCLEOTIDE SEQUENCE [LARGE SCALE GENOMIC DNA]</scope>
    <source>
        <strain evidence="2 3">S613</strain>
    </source>
</reference>
<dbReference type="InterPro" id="IPR008613">
    <property type="entry name" value="Excalibur_Ca-bd_domain"/>
</dbReference>
<dbReference type="RefSeq" id="WP_081015033.1">
    <property type="nucleotide sequence ID" value="NZ_LJXB01000052.1"/>
</dbReference>
<dbReference type="PATRIC" id="fig|294.162.peg.685"/>
<dbReference type="Proteomes" id="UP000050349">
    <property type="component" value="Unassembled WGS sequence"/>
</dbReference>
<feature type="domain" description="Excalibur calcium-binding" evidence="1">
    <location>
        <begin position="53"/>
        <end position="88"/>
    </location>
</feature>
<sequence>MKLILVVLVVGLLTWKFSPELQSWAEAQLSYPKGASAFATAPKPVSTPFKCDGREYCSQMNSCAEAKNFLQNCPGMKMDGDSDGIPCETQWCR</sequence>
<proteinExistence type="predicted"/>
<dbReference type="SMART" id="SM00894">
    <property type="entry name" value="Excalibur"/>
    <property type="match status" value="1"/>
</dbReference>
<name>A0A0P8Z7Z0_PSEFL</name>
<organism evidence="2 3">
    <name type="scientific">Pseudomonas fluorescens</name>
    <dbReference type="NCBI Taxonomy" id="294"/>
    <lineage>
        <taxon>Bacteria</taxon>
        <taxon>Pseudomonadati</taxon>
        <taxon>Pseudomonadota</taxon>
        <taxon>Gammaproteobacteria</taxon>
        <taxon>Pseudomonadales</taxon>
        <taxon>Pseudomonadaceae</taxon>
        <taxon>Pseudomonas</taxon>
    </lineage>
</organism>
<comment type="caution">
    <text evidence="2">The sequence shown here is derived from an EMBL/GenBank/DDBJ whole genome shotgun (WGS) entry which is preliminary data.</text>
</comment>
<accession>A0A0P8Z7Z0</accession>
<protein>
    <submittedName>
        <fullName evidence="2">Excalibur calcium-binding domain protein</fullName>
    </submittedName>
</protein>
<evidence type="ECO:0000313" key="2">
    <source>
        <dbReference type="EMBL" id="KPU61565.1"/>
    </source>
</evidence>